<gene>
    <name evidence="2" type="ORF">ACFL27_17680</name>
</gene>
<reference evidence="2 3" key="1">
    <citation type="submission" date="2024-09" db="EMBL/GenBank/DDBJ databases">
        <title>Laminarin stimulates single cell rates of sulfate reduction while oxygen inhibits transcriptomic activity in coastal marine sediment.</title>
        <authorList>
            <person name="Lindsay M."/>
            <person name="Orcutt B."/>
            <person name="Emerson D."/>
            <person name="Stepanauskas R."/>
            <person name="D'Angelo T."/>
        </authorList>
    </citation>
    <scope>NUCLEOTIDE SEQUENCE [LARGE SCALE GENOMIC DNA]</scope>
    <source>
        <strain evidence="2">SAG AM-311-K15</strain>
    </source>
</reference>
<dbReference type="InterPro" id="IPR008928">
    <property type="entry name" value="6-hairpin_glycosidase_sf"/>
</dbReference>
<evidence type="ECO:0000313" key="3">
    <source>
        <dbReference type="Proteomes" id="UP001594351"/>
    </source>
</evidence>
<keyword evidence="3" id="KW-1185">Reference proteome</keyword>
<comment type="caution">
    <text evidence="2">The sequence shown here is derived from an EMBL/GenBank/DDBJ whole genome shotgun (WGS) entry which is preliminary data.</text>
</comment>
<dbReference type="SUPFAM" id="SSF52833">
    <property type="entry name" value="Thioredoxin-like"/>
    <property type="match status" value="1"/>
</dbReference>
<dbReference type="SUPFAM" id="SSF48208">
    <property type="entry name" value="Six-hairpin glycosidases"/>
    <property type="match status" value="1"/>
</dbReference>
<dbReference type="Pfam" id="PF03190">
    <property type="entry name" value="Thioredox_DsbH"/>
    <property type="match status" value="1"/>
</dbReference>
<protein>
    <submittedName>
        <fullName evidence="2">Thioredoxin domain-containing protein</fullName>
    </submittedName>
</protein>
<dbReference type="EMBL" id="JBHPBY010000255">
    <property type="protein sequence ID" value="MFC1852027.1"/>
    <property type="molecule type" value="Genomic_DNA"/>
</dbReference>
<dbReference type="InterPro" id="IPR036249">
    <property type="entry name" value="Thioredoxin-like_sf"/>
</dbReference>
<dbReference type="PIRSF" id="PIRSF006402">
    <property type="entry name" value="UCP006402_thioredoxin"/>
    <property type="match status" value="1"/>
</dbReference>
<dbReference type="PANTHER" id="PTHR42899:SF1">
    <property type="entry name" value="SPERMATOGENESIS-ASSOCIATED PROTEIN 20"/>
    <property type="match status" value="1"/>
</dbReference>
<dbReference type="Gene3D" id="3.40.30.10">
    <property type="entry name" value="Glutaredoxin"/>
    <property type="match status" value="1"/>
</dbReference>
<feature type="domain" description="Spermatogenesis-associated protein 20-like TRX" evidence="1">
    <location>
        <begin position="59"/>
        <end position="219"/>
    </location>
</feature>
<organism evidence="2 3">
    <name type="scientific">candidate division CSSED10-310 bacterium</name>
    <dbReference type="NCBI Taxonomy" id="2855610"/>
    <lineage>
        <taxon>Bacteria</taxon>
        <taxon>Bacteria division CSSED10-310</taxon>
    </lineage>
</organism>
<dbReference type="InterPro" id="IPR012341">
    <property type="entry name" value="6hp_glycosidase-like_sf"/>
</dbReference>
<dbReference type="CDD" id="cd02955">
    <property type="entry name" value="SSP411"/>
    <property type="match status" value="1"/>
</dbReference>
<evidence type="ECO:0000313" key="2">
    <source>
        <dbReference type="EMBL" id="MFC1852027.1"/>
    </source>
</evidence>
<accession>A0ABV6Z0Q5</accession>
<dbReference type="InterPro" id="IPR024705">
    <property type="entry name" value="Ssp411"/>
</dbReference>
<dbReference type="Gene3D" id="1.50.10.10">
    <property type="match status" value="2"/>
</dbReference>
<name>A0ABV6Z0Q5_UNCC1</name>
<evidence type="ECO:0000259" key="1">
    <source>
        <dbReference type="Pfam" id="PF03190"/>
    </source>
</evidence>
<proteinExistence type="predicted"/>
<sequence>MLGLRKQGVLFKTFLGIISMAVLLALTTEPQQWTTMMNKVNSSQEEIKNNRLHSDQKRNRLQYEKSPYLLQHADNPVDWYPWSEDAFKRAHQENKPIFLSIGYSTCHWCHVMEHESFEDQEVAQVLNESFISIKVDREERPDIDTLYMTVCQMLTNHGGWPLTIIMTPDKQPFFAATYIPKESRFGRLGMLDLLPRIITLWQTQPDKILTSAQQITTMLQTLPDQQSAAALGDSINQEAYQWYEQAFDLQHGGFGSAPKFPTPHNLYFLLRYWQRTGEAKALAIVEKTLQNMRYGGIYDHVGYGFHRYSTDKQWLVPHFEKMLYDQALLALAYLETYQATGNDFYARVAREIFSYVLRDMTSPAGGFYSAEDADSEGVEGKFYLWRLPEIQKLLTPDQASFITAVFNMDRDGNFEVEGTGRKNGQNILFMSHTFSEQAKQLQMPESEFNKKLEVIRQQLFKHREERIHPLKDDKILVDWNGLMIAALARGAQVLDEPQYAQAAAKAVDFITQVLLDSKAALLHRYRDGQASITGFLDDYTFLSWGLLELYEATFEIKYLELALNLTKSTLHRFWDTAGGGFYFTAQDAEDLLTRSKTIYDGASPSGNSVALSNLLRLTGMTGDHELEKYTPKLVQAFADSINKAPQAYTHFLSGYYLALGPTHEVVIVGNPQHDDTKLMLKSLRALFLPHKVVLLKNSADQDAAIVKLAPYTRFQTTLDNKATAYVCQHQTCNLPTTEIKSMIKMLSGEEDPLQN</sequence>
<dbReference type="Proteomes" id="UP001594351">
    <property type="component" value="Unassembled WGS sequence"/>
</dbReference>
<dbReference type="PANTHER" id="PTHR42899">
    <property type="entry name" value="SPERMATOGENESIS-ASSOCIATED PROTEIN 20"/>
    <property type="match status" value="1"/>
</dbReference>
<dbReference type="InterPro" id="IPR004879">
    <property type="entry name" value="Ssp411-like_TRX"/>
</dbReference>